<dbReference type="Gene3D" id="3.20.20.80">
    <property type="entry name" value="Glycosidases"/>
    <property type="match status" value="1"/>
</dbReference>
<keyword evidence="2" id="KW-0326">Glycosidase</keyword>
<dbReference type="SMART" id="SM00642">
    <property type="entry name" value="Aamy"/>
    <property type="match status" value="1"/>
</dbReference>
<dbReference type="EMBL" id="UIDG01000117">
    <property type="protein sequence ID" value="SUS05693.1"/>
    <property type="molecule type" value="Genomic_DNA"/>
</dbReference>
<protein>
    <submittedName>
        <fullName evidence="4">Alpha-amylase</fullName>
    </submittedName>
</protein>
<dbReference type="Pfam" id="PF00128">
    <property type="entry name" value="Alpha-amylase"/>
    <property type="match status" value="1"/>
</dbReference>
<keyword evidence="1" id="KW-0378">Hydrolase</keyword>
<dbReference type="CDD" id="cd11314">
    <property type="entry name" value="AmyAc_arch_bac_plant_AmyA"/>
    <property type="match status" value="1"/>
</dbReference>
<evidence type="ECO:0000259" key="3">
    <source>
        <dbReference type="SMART" id="SM00642"/>
    </source>
</evidence>
<feature type="domain" description="Glycosyl hydrolase family 13 catalytic" evidence="3">
    <location>
        <begin position="34"/>
        <end position="400"/>
    </location>
</feature>
<dbReference type="GO" id="GO:0005975">
    <property type="term" value="P:carbohydrate metabolic process"/>
    <property type="evidence" value="ECO:0007669"/>
    <property type="project" value="InterPro"/>
</dbReference>
<dbReference type="InterPro" id="IPR012850">
    <property type="entry name" value="A-amylase_bs_C"/>
</dbReference>
<gene>
    <name evidence="4" type="ORF">DF3PB_2030002</name>
</gene>
<dbReference type="PANTHER" id="PTHR43447">
    <property type="entry name" value="ALPHA-AMYLASE"/>
    <property type="match status" value="1"/>
</dbReference>
<dbReference type="InterPro" id="IPR006047">
    <property type="entry name" value="GH13_cat_dom"/>
</dbReference>
<dbReference type="AlphaFoldDB" id="A0A380TC95"/>
<name>A0A380TC95_9ZZZZ</name>
<reference evidence="4" key="1">
    <citation type="submission" date="2018-07" db="EMBL/GenBank/DDBJ databases">
        <authorList>
            <person name="Quirk P.G."/>
            <person name="Krulwich T.A."/>
        </authorList>
    </citation>
    <scope>NUCLEOTIDE SEQUENCE</scope>
</reference>
<evidence type="ECO:0000256" key="2">
    <source>
        <dbReference type="ARBA" id="ARBA00023295"/>
    </source>
</evidence>
<dbReference type="InterPro" id="IPR017853">
    <property type="entry name" value="GH"/>
</dbReference>
<dbReference type="SUPFAM" id="SSF51445">
    <property type="entry name" value="(Trans)glycosidases"/>
    <property type="match status" value="1"/>
</dbReference>
<dbReference type="GO" id="GO:0004556">
    <property type="term" value="F:alpha-amylase activity"/>
    <property type="evidence" value="ECO:0007669"/>
    <property type="project" value="InterPro"/>
</dbReference>
<evidence type="ECO:0000256" key="1">
    <source>
        <dbReference type="ARBA" id="ARBA00022801"/>
    </source>
</evidence>
<evidence type="ECO:0000313" key="4">
    <source>
        <dbReference type="EMBL" id="SUS05693.1"/>
    </source>
</evidence>
<sequence>MSGTRALVSALLFLVALTAIPALARAQAGFNDDRVMLQGFYWESYRHGDPRFPQFGDRKWYAIVQDLAPAIRAGRFDLIWLPPPSFAGGSSAGYNPKEYFTLDNSYGNFSQQRAMLEALLSNGIEPIADIVINHRDATTGWAGFRNPAWGTWAICRNDEAFTNSASEVFGTPVEKRGAEEERPLPYTSHGGTTYQYGSFRDIDHTNPQVRRDLVRYLLQLRSAGYRGWRYDMVHGYHAKWIAVYNSATQPTFSVGEYDWDKQGEQRGWSFNTATTPGDLATSSNVFDFSTQFTLKDNKGNYGPWYGFGNGIGLVGDTTDGRPWKNRAVTFLENHDTGFRTNEDGTPEQHHEFDSFANNWQVEQAYAQILTHPGVPTVYWKHYFDWGTDLQNKIRALINARKVAGVNAGSQLNLQDNARASGVYAARIVGAHGALYVRIGGDDSSWQPSFSGYRDYREYAQGNGWKVWVGLPGNPPFQQAPLHGPLAVPVYQPAESIVVSEELID</sequence>
<dbReference type="GO" id="GO:0005509">
    <property type="term" value="F:calcium ion binding"/>
    <property type="evidence" value="ECO:0007669"/>
    <property type="project" value="InterPro"/>
</dbReference>
<proteinExistence type="predicted"/>
<accession>A0A380TC95</accession>
<dbReference type="Pfam" id="PF07821">
    <property type="entry name" value="Alpha-amyl_C2"/>
    <property type="match status" value="1"/>
</dbReference>
<organism evidence="4">
    <name type="scientific">metagenome</name>
    <dbReference type="NCBI Taxonomy" id="256318"/>
    <lineage>
        <taxon>unclassified sequences</taxon>
        <taxon>metagenomes</taxon>
    </lineage>
</organism>